<dbReference type="KEGG" id="scy:SCATT_54640"/>
<comment type="catalytic activity">
    <reaction evidence="1">
        <text>(4aS,6R)-4a-hydroxy-L-erythro-5,6,7,8-tetrahydrobiopterin = (6R)-L-erythro-6,7-dihydrobiopterin + H2O</text>
        <dbReference type="Rhea" id="RHEA:11920"/>
        <dbReference type="ChEBI" id="CHEBI:15377"/>
        <dbReference type="ChEBI" id="CHEBI:15642"/>
        <dbReference type="ChEBI" id="CHEBI:43120"/>
        <dbReference type="EC" id="4.2.1.96"/>
    </reaction>
</comment>
<dbReference type="OrthoDB" id="15077at2"/>
<comment type="similarity">
    <text evidence="2">Belongs to the pterin-4-alpha-carbinolamine dehydratase family.</text>
</comment>
<dbReference type="GO" id="GO:0008124">
    <property type="term" value="F:4-alpha-hydroxytetrahydrobiopterin dehydratase activity"/>
    <property type="evidence" value="ECO:0007669"/>
    <property type="project" value="UniProtKB-EC"/>
</dbReference>
<dbReference type="PANTHER" id="PTHR12599">
    <property type="entry name" value="PTERIN-4-ALPHA-CARBINOLAMINE DEHYDRATASE"/>
    <property type="match status" value="1"/>
</dbReference>
<dbReference type="SUPFAM" id="SSF55248">
    <property type="entry name" value="PCD-like"/>
    <property type="match status" value="1"/>
</dbReference>
<protein>
    <recommendedName>
        <fullName evidence="4">Putative pterin-4-alpha-carbinolamine dehydratase</fullName>
        <ecNumber evidence="3">4.2.1.96</ecNumber>
    </recommendedName>
</protein>
<accession>F8JQJ0</accession>
<accession>G8WY64</accession>
<dbReference type="PANTHER" id="PTHR12599:SF0">
    <property type="entry name" value="PTERIN-4-ALPHA-CARBINOLAMINE DEHYDRATASE"/>
    <property type="match status" value="1"/>
</dbReference>
<sequence>MPELLSDAQIDEAMADLKDWRREGNTLRRTVEAYDFPTAIRILDAVAVETEKLGHHPDVDLRYKTLHFSLTTHSVGGLTVLDTELAHRIETAAGSYVRAHE</sequence>
<evidence type="ECO:0000313" key="6">
    <source>
        <dbReference type="EMBL" id="AEW97835.1"/>
    </source>
</evidence>
<evidence type="ECO:0000256" key="4">
    <source>
        <dbReference type="ARBA" id="ARBA00021735"/>
    </source>
</evidence>
<dbReference type="RefSeq" id="WP_014146167.1">
    <property type="nucleotide sequence ID" value="NC_016111.1"/>
</dbReference>
<dbReference type="eggNOG" id="COG2154">
    <property type="taxonomic scope" value="Bacteria"/>
</dbReference>
<dbReference type="EC" id="4.2.1.96" evidence="3"/>
<dbReference type="GO" id="GO:0006729">
    <property type="term" value="P:tetrahydrobiopterin biosynthetic process"/>
    <property type="evidence" value="ECO:0007669"/>
    <property type="project" value="InterPro"/>
</dbReference>
<gene>
    <name evidence="6" type="ordered locus">SCATT_54640</name>
</gene>
<evidence type="ECO:0000256" key="2">
    <source>
        <dbReference type="ARBA" id="ARBA00006472"/>
    </source>
</evidence>
<dbReference type="Pfam" id="PF01329">
    <property type="entry name" value="Pterin_4a"/>
    <property type="match status" value="1"/>
</dbReference>
<dbReference type="HOGENOM" id="CLU_081974_4_3_11"/>
<evidence type="ECO:0000256" key="5">
    <source>
        <dbReference type="ARBA" id="ARBA00023239"/>
    </source>
</evidence>
<dbReference type="KEGG" id="sct:SCAT_5465"/>
<dbReference type="NCBIfam" id="NF002017">
    <property type="entry name" value="PRK00823.1-2"/>
    <property type="match status" value="1"/>
</dbReference>
<dbReference type="PATRIC" id="fig|1003195.11.peg.6885"/>
<keyword evidence="5" id="KW-0456">Lyase</keyword>
<dbReference type="STRING" id="1003195.SCATT_54640"/>
<dbReference type="Proteomes" id="UP000007842">
    <property type="component" value="Chromosome"/>
</dbReference>
<evidence type="ECO:0000256" key="1">
    <source>
        <dbReference type="ARBA" id="ARBA00001554"/>
    </source>
</evidence>
<dbReference type="InterPro" id="IPR036428">
    <property type="entry name" value="PCD_sf"/>
</dbReference>
<dbReference type="InterPro" id="IPR001533">
    <property type="entry name" value="Pterin_deHydtase"/>
</dbReference>
<name>F8JQJ0_STREN</name>
<dbReference type="EMBL" id="CP003219">
    <property type="protein sequence ID" value="AEW97835.1"/>
    <property type="molecule type" value="Genomic_DNA"/>
</dbReference>
<proteinExistence type="inferred from homology"/>
<organism evidence="6 7">
    <name type="scientific">Streptantibioticus cattleyicolor (strain ATCC 35852 / DSM 46488 / JCM 4925 / NBRC 14057 / NRRL 8057)</name>
    <name type="common">Streptomyces cattleya</name>
    <dbReference type="NCBI Taxonomy" id="1003195"/>
    <lineage>
        <taxon>Bacteria</taxon>
        <taxon>Bacillati</taxon>
        <taxon>Actinomycetota</taxon>
        <taxon>Actinomycetes</taxon>
        <taxon>Kitasatosporales</taxon>
        <taxon>Streptomycetaceae</taxon>
        <taxon>Streptantibioticus</taxon>
    </lineage>
</organism>
<reference evidence="7" key="1">
    <citation type="submission" date="2011-12" db="EMBL/GenBank/DDBJ databases">
        <title>Complete genome sequence of Streptomyces cattleya strain DSM 46488.</title>
        <authorList>
            <person name="Ou H.-Y."/>
            <person name="Li P."/>
            <person name="Zhao C."/>
            <person name="O'Hagan D."/>
            <person name="Deng Z."/>
        </authorList>
    </citation>
    <scope>NUCLEOTIDE SEQUENCE [LARGE SCALE GENOMIC DNA]</scope>
    <source>
        <strain evidence="7">ATCC 35852 / DSM 46488 / JCM 4925 / NBRC 14057 / NRRL 8057</strain>
    </source>
</reference>
<evidence type="ECO:0000256" key="3">
    <source>
        <dbReference type="ARBA" id="ARBA00013252"/>
    </source>
</evidence>
<keyword evidence="7" id="KW-1185">Reference proteome</keyword>
<evidence type="ECO:0000313" key="7">
    <source>
        <dbReference type="Proteomes" id="UP000007842"/>
    </source>
</evidence>
<dbReference type="Gene3D" id="3.30.1360.20">
    <property type="entry name" value="Transcriptional coactivator/pterin dehydratase"/>
    <property type="match status" value="1"/>
</dbReference>
<dbReference type="AlphaFoldDB" id="F8JQJ0"/>
<dbReference type="CDD" id="cd00488">
    <property type="entry name" value="PCD_DCoH"/>
    <property type="match status" value="1"/>
</dbReference>